<dbReference type="EMBL" id="JAPWTJ010002901">
    <property type="protein sequence ID" value="KAJ8964093.1"/>
    <property type="molecule type" value="Genomic_DNA"/>
</dbReference>
<evidence type="ECO:0000256" key="1">
    <source>
        <dbReference type="ARBA" id="ARBA00022658"/>
    </source>
</evidence>
<proteinExistence type="predicted"/>
<dbReference type="PROSITE" id="PS50009">
    <property type="entry name" value="RASGEF_CAT"/>
    <property type="match status" value="1"/>
</dbReference>
<dbReference type="InterPro" id="IPR008937">
    <property type="entry name" value="Ras-like_GEF"/>
</dbReference>
<evidence type="ECO:0000313" key="4">
    <source>
        <dbReference type="EMBL" id="KAJ8964093.1"/>
    </source>
</evidence>
<dbReference type="Pfam" id="PF00617">
    <property type="entry name" value="RasGEF"/>
    <property type="match status" value="1"/>
</dbReference>
<organism evidence="4 5">
    <name type="scientific">Molorchus minor</name>
    <dbReference type="NCBI Taxonomy" id="1323400"/>
    <lineage>
        <taxon>Eukaryota</taxon>
        <taxon>Metazoa</taxon>
        <taxon>Ecdysozoa</taxon>
        <taxon>Arthropoda</taxon>
        <taxon>Hexapoda</taxon>
        <taxon>Insecta</taxon>
        <taxon>Pterygota</taxon>
        <taxon>Neoptera</taxon>
        <taxon>Endopterygota</taxon>
        <taxon>Coleoptera</taxon>
        <taxon>Polyphaga</taxon>
        <taxon>Cucujiformia</taxon>
        <taxon>Chrysomeloidea</taxon>
        <taxon>Cerambycidae</taxon>
        <taxon>Lamiinae</taxon>
        <taxon>Monochamini</taxon>
        <taxon>Molorchus</taxon>
    </lineage>
</organism>
<evidence type="ECO:0000259" key="3">
    <source>
        <dbReference type="PROSITE" id="PS50009"/>
    </source>
</evidence>
<dbReference type="InterPro" id="IPR023578">
    <property type="entry name" value="Ras_GEF_dom_sf"/>
</dbReference>
<dbReference type="PANTHER" id="PTHR23113">
    <property type="entry name" value="GUANINE NUCLEOTIDE EXCHANGE FACTOR"/>
    <property type="match status" value="1"/>
</dbReference>
<dbReference type="InterPro" id="IPR036964">
    <property type="entry name" value="RASGEF_cat_dom_sf"/>
</dbReference>
<evidence type="ECO:0000256" key="2">
    <source>
        <dbReference type="PROSITE-ProRule" id="PRU00168"/>
    </source>
</evidence>
<comment type="caution">
    <text evidence="4">The sequence shown here is derived from an EMBL/GenBank/DDBJ whole genome shotgun (WGS) entry which is preliminary data.</text>
</comment>
<dbReference type="PANTHER" id="PTHR23113:SF368">
    <property type="entry name" value="CELL DIVISION CONTROL PROTEIN 25"/>
    <property type="match status" value="1"/>
</dbReference>
<dbReference type="InterPro" id="IPR001895">
    <property type="entry name" value="RASGEF_cat_dom"/>
</dbReference>
<sequence length="815" mass="94259">MVLIESPFAQTTKDGKGIRQVHLGITPSKLILATDVLPPVEFSSFSYIPGVDPEIETFELIAIYPVECVNLSIYRRKRRQALKARFCNNKVLYFELGGFEKRGMFWNLWCEKIKFLCPGDSASSRSETSVATSTTGSTLYLLDKKIVSVNGMRQLWCKFGPNAVFDTNLISEVFGNSQTSMAGRWTDRYLYMGKNFNDIGVDYRPVINRPATEEFLKKKPIQTSRTVIVASAPQVQPYFQEKGLNIGDTVQINRFGSGVNEGCGTGLYLTVDDYVIPQRYSQTFNITRSEVSLVQPVNFGQMAENAILVWEFYRASDPNKYKYGFAPYPLFLHGYGPWNVPPGCRFSVQVKRASSQVDIRRQPLEPGLRLSVSKRQLLATVSCQYLNHEMKIKTSNSMPKSAKDSYGELQKHLKKILNYHEELAKKAGEGFLRKFYTPRMVKDTDEESTDEKYRRNRKRKPGFIHNMFSSRTQEISSLEPHRQPQETPLAYLKRTLKVDLSVTAWDFDSTTLAEQLTMIDKELFLKLSPDELNTVVWQQSSKNAPNISALIAFSHRISCLVASEVLKDESERVRARLMARFINVADKCHRMSNFQSCRTVLSGLQSPAMYRLRRTWAYIRKKHASKYQIFEYLCRIYRDPRTPTYQKTFYIMSKNTPYLPYVGDIITKLLNKTPEYKIQTFRRPISRQSSFCTTKSVRSRSVETLQENEQTQNLFTKLLKVFTSHEADADNKQTNTNKIKKRTPEHRKTIKFKGLHEYFKPLSCYEDCRLQCIEETTRFLERCQLGAMNYNFSINELAKVYLLKSRYKEDKGKFL</sequence>
<dbReference type="SUPFAM" id="SSF48366">
    <property type="entry name" value="Ras GEF"/>
    <property type="match status" value="1"/>
</dbReference>
<protein>
    <recommendedName>
        <fullName evidence="3">Ras-GEF domain-containing protein</fullName>
    </recommendedName>
</protein>
<evidence type="ECO:0000313" key="5">
    <source>
        <dbReference type="Proteomes" id="UP001162164"/>
    </source>
</evidence>
<gene>
    <name evidence="4" type="ORF">NQ317_004946</name>
</gene>
<dbReference type="SMART" id="SM00147">
    <property type="entry name" value="RasGEF"/>
    <property type="match status" value="1"/>
</dbReference>
<reference evidence="4" key="1">
    <citation type="journal article" date="2023" name="Insect Mol. Biol.">
        <title>Genome sequencing provides insights into the evolution of gene families encoding plant cell wall-degrading enzymes in longhorned beetles.</title>
        <authorList>
            <person name="Shin N.R."/>
            <person name="Okamura Y."/>
            <person name="Kirsch R."/>
            <person name="Pauchet Y."/>
        </authorList>
    </citation>
    <scope>NUCLEOTIDE SEQUENCE</scope>
    <source>
        <strain evidence="4">MMC_N1</strain>
    </source>
</reference>
<dbReference type="Gene3D" id="1.10.840.10">
    <property type="entry name" value="Ras guanine-nucleotide exchange factors catalytic domain"/>
    <property type="match status" value="1"/>
</dbReference>
<dbReference type="Proteomes" id="UP001162164">
    <property type="component" value="Unassembled WGS sequence"/>
</dbReference>
<keyword evidence="1 2" id="KW-0344">Guanine-nucleotide releasing factor</keyword>
<name>A0ABQ9IT18_9CUCU</name>
<feature type="domain" description="Ras-GEF" evidence="3">
    <location>
        <begin position="508"/>
        <end position="745"/>
    </location>
</feature>
<accession>A0ABQ9IT18</accession>
<keyword evidence="5" id="KW-1185">Reference proteome</keyword>